<evidence type="ECO:0000256" key="8">
    <source>
        <dbReference type="ARBA" id="ARBA00022741"/>
    </source>
</evidence>
<keyword evidence="9" id="KW-0999">Mitochondrion inner membrane</keyword>
<keyword evidence="7" id="KW-0812">Transmembrane</keyword>
<keyword evidence="8" id="KW-0547">Nucleotide-binding</keyword>
<dbReference type="InterPro" id="IPR050897">
    <property type="entry name" value="SMAUG/VTS1_RNA-bind"/>
</dbReference>
<dbReference type="GO" id="GO:0000289">
    <property type="term" value="P:nuclear-transcribed mRNA poly(A) tail shortening"/>
    <property type="evidence" value="ECO:0007669"/>
    <property type="project" value="TreeGrafter"/>
</dbReference>
<evidence type="ECO:0000256" key="15">
    <source>
        <dbReference type="ARBA" id="ARBA00024136"/>
    </source>
</evidence>
<dbReference type="Pfam" id="PF07647">
    <property type="entry name" value="SAM_2"/>
    <property type="match status" value="1"/>
</dbReference>
<evidence type="ECO:0000256" key="2">
    <source>
        <dbReference type="ARBA" id="ARBA00004370"/>
    </source>
</evidence>
<feature type="compositionally biased region" description="Basic and acidic residues" evidence="19">
    <location>
        <begin position="236"/>
        <end position="248"/>
    </location>
</feature>
<dbReference type="InterPro" id="IPR023395">
    <property type="entry name" value="MCP_dom_sf"/>
</dbReference>
<dbReference type="GO" id="GO:0016020">
    <property type="term" value="C:membrane"/>
    <property type="evidence" value="ECO:0007669"/>
    <property type="project" value="UniProtKB-SubCell"/>
</dbReference>
<dbReference type="Pfam" id="PF25479">
    <property type="entry name" value="Vts1"/>
    <property type="match status" value="1"/>
</dbReference>
<feature type="region of interest" description="Disordered" evidence="19">
    <location>
        <begin position="180"/>
        <end position="296"/>
    </location>
</feature>
<keyword evidence="22" id="KW-1185">Reference proteome</keyword>
<comment type="caution">
    <text evidence="21">The sequence shown here is derived from an EMBL/GenBank/DDBJ whole genome shotgun (WGS) entry which is preliminary data.</text>
</comment>
<evidence type="ECO:0000256" key="5">
    <source>
        <dbReference type="ARBA" id="ARBA00022448"/>
    </source>
</evidence>
<dbReference type="Gene3D" id="1.10.150.50">
    <property type="entry name" value="Transcription Factor, Ets-1"/>
    <property type="match status" value="1"/>
</dbReference>
<feature type="domain" description="SAM" evidence="20">
    <location>
        <begin position="498"/>
        <end position="550"/>
    </location>
</feature>
<evidence type="ECO:0000256" key="10">
    <source>
        <dbReference type="ARBA" id="ARBA00022884"/>
    </source>
</evidence>
<keyword evidence="5" id="KW-0813">Transport</keyword>
<reference evidence="21" key="1">
    <citation type="submission" date="2023-01" db="EMBL/GenBank/DDBJ databases">
        <title>The chitinases involved in constricting ring structure development in the nematode-trapping fungus Drechslerella dactyloides.</title>
        <authorList>
            <person name="Wang R."/>
            <person name="Zhang L."/>
            <person name="Tang P."/>
            <person name="Li S."/>
            <person name="Liang L."/>
        </authorList>
    </citation>
    <scope>NUCLEOTIDE SEQUENCE</scope>
    <source>
        <strain evidence="21">YMF1.00031</strain>
    </source>
</reference>
<sequence>MSASPLGSARQIRPASEVYLNAGTPPAQNAEAEAYDKAAQKWLADLESYENTLDEMAAATLDQEFKDELSAIEQWFRVLSVAERTAALYALLQQTTPVQVRFFIAILQQMAQTQTSLVTDPLSSRMSELMVSEQSRHSFPSRPPPSPTTLTNRNSQLDPATVSAMFPEAAAALATQRARYSQVSGVTPGTKSNRNSAIFETKPSSSLSIMSSANPPSSPWRRDESVPQPSANGNDNRPKSGQDNRPPAKESMGNWQAPPRSAGLRSPGIPASTSGNLQTTTITSHNGGNGNVEMPELSPFPPGANWASMVNTPVVPMFGNDAMSAAVNADMVANATAMKLAAMSTVNNRFMIDSDVRKYRRSKPDAASMLSPGLSPGQPQIPSIAQNVIMYNERGQAVQIPAAAMQVAAAQQQLASSPGLPSAGLAHLGSPQNNGFLTPYGSPLLSAGPTISLNQLVGGGSEGYHSDHSDITGRGRSPRGRRGSSKPPEDPTDINLLNDIPAWLRSLRLHKYTDNLKDLKWQDLVQLDDEALEKRGVAAVGARRKMLKSVFVRPAGQRPCLTMSNQYTPNPLRPYYVPPAHDFLTGKLSTTHATATHTLSSTAARNATVSSLGSATRDMLSDLDYSDYLETPSATAMVRDMFDTAVMRYTSVLILQPFKVAKTVMQCQYVPRKMPGAVPSRSGVRGADGVEGSAGAGSRRGSAVSPEGFAEYGGEWSGGYNEGEDSEDEDPPYFASNDNLDESSAWSGSQRRKRGQVRERNPSRGRKMTDRAGRMITDATNAAPHGEKAEHPWQIRPRKAGSVGDTLGALWNKEGIWGVWKGTNSTFVYTILTSTIEAWTQSFLSAVLNVPDPSLTEAIDSPNPLTAICIVVASSAITALLLAPLDIVRTRIILAPADDKPRTMLPLLKSLPSYLCPPSLALPTALHAALPAFVSNGMPYYLRVNYGIDPVVRPALYTMCSFFSSTVELFVRLPLETSLRRGQIAVAAPRKTIVPVGPYHGPVGTLWSLCKTEESGGVGIEGMYRGWKVGIWGLLGTWAMGVFGGANSASMAGAQF</sequence>
<feature type="compositionally biased region" description="Basic and acidic residues" evidence="19">
    <location>
        <begin position="756"/>
        <end position="773"/>
    </location>
</feature>
<keyword evidence="11" id="KW-0653">Protein transport</keyword>
<comment type="function">
    <text evidence="16">RNA-binding protein involved in post-transcriptional regulation through transcript degradation.</text>
</comment>
<evidence type="ECO:0000256" key="16">
    <source>
        <dbReference type="ARBA" id="ARBA00054767"/>
    </source>
</evidence>
<dbReference type="Proteomes" id="UP001221413">
    <property type="component" value="Unassembled WGS sequence"/>
</dbReference>
<dbReference type="PROSITE" id="PS50105">
    <property type="entry name" value="SAM_DOMAIN"/>
    <property type="match status" value="1"/>
</dbReference>
<evidence type="ECO:0000256" key="3">
    <source>
        <dbReference type="ARBA" id="ARBA00004514"/>
    </source>
</evidence>
<organism evidence="21 22">
    <name type="scientific">Drechslerella dactyloides</name>
    <name type="common">Nematode-trapping fungus</name>
    <name type="synonym">Arthrobotrys dactyloides</name>
    <dbReference type="NCBI Taxonomy" id="74499"/>
    <lineage>
        <taxon>Eukaryota</taxon>
        <taxon>Fungi</taxon>
        <taxon>Dikarya</taxon>
        <taxon>Ascomycota</taxon>
        <taxon>Pezizomycotina</taxon>
        <taxon>Orbiliomycetes</taxon>
        <taxon>Orbiliales</taxon>
        <taxon>Orbiliaceae</taxon>
        <taxon>Drechslerella</taxon>
    </lineage>
</organism>
<evidence type="ECO:0000256" key="6">
    <source>
        <dbReference type="ARBA" id="ARBA00022490"/>
    </source>
</evidence>
<dbReference type="InterPro" id="IPR001660">
    <property type="entry name" value="SAM"/>
</dbReference>
<dbReference type="InterPro" id="IPR037635">
    <property type="entry name" value="VTS1_SAM"/>
</dbReference>
<feature type="compositionally biased region" description="Polar residues" evidence="19">
    <location>
        <begin position="736"/>
        <end position="749"/>
    </location>
</feature>
<dbReference type="GO" id="GO:0000932">
    <property type="term" value="C:P-body"/>
    <property type="evidence" value="ECO:0007669"/>
    <property type="project" value="UniProtKB-SubCell"/>
</dbReference>
<dbReference type="GO" id="GO:0003729">
    <property type="term" value="F:mRNA binding"/>
    <property type="evidence" value="ECO:0007669"/>
    <property type="project" value="InterPro"/>
</dbReference>
<dbReference type="Gene3D" id="1.50.40.10">
    <property type="entry name" value="Mitochondrial carrier domain"/>
    <property type="match status" value="1"/>
</dbReference>
<name>A0AAD6NJZ8_DREDA</name>
<dbReference type="PANTHER" id="PTHR12515:SF5">
    <property type="entry name" value="PROTEIN SMAUG"/>
    <property type="match status" value="1"/>
</dbReference>
<proteinExistence type="inferred from homology"/>
<comment type="subunit">
    <text evidence="14">Monomer. Binds to RNA.</text>
</comment>
<dbReference type="InterPro" id="IPR013761">
    <property type="entry name" value="SAM/pointed_sf"/>
</dbReference>
<dbReference type="GO" id="GO:0015031">
    <property type="term" value="P:protein transport"/>
    <property type="evidence" value="ECO:0007669"/>
    <property type="project" value="UniProtKB-KW"/>
</dbReference>
<evidence type="ECO:0000256" key="1">
    <source>
        <dbReference type="ARBA" id="ARBA00004201"/>
    </source>
</evidence>
<evidence type="ECO:0000256" key="12">
    <source>
        <dbReference type="ARBA" id="ARBA00022989"/>
    </source>
</evidence>
<accession>A0AAD6NJZ8</accession>
<feature type="compositionally biased region" description="Basic and acidic residues" evidence="19">
    <location>
        <begin position="464"/>
        <end position="473"/>
    </location>
</feature>
<keyword evidence="13" id="KW-0472">Membrane</keyword>
<dbReference type="SUPFAM" id="SSF47769">
    <property type="entry name" value="SAM/Pointed domain"/>
    <property type="match status" value="1"/>
</dbReference>
<evidence type="ECO:0000259" key="20">
    <source>
        <dbReference type="PROSITE" id="PS50105"/>
    </source>
</evidence>
<feature type="coiled-coil region" evidence="18">
    <location>
        <begin position="32"/>
        <end position="59"/>
    </location>
</feature>
<feature type="region of interest" description="Disordered" evidence="19">
    <location>
        <begin position="675"/>
        <end position="774"/>
    </location>
</feature>
<feature type="region of interest" description="Disordered" evidence="19">
    <location>
        <begin position="456"/>
        <end position="493"/>
    </location>
</feature>
<evidence type="ECO:0000256" key="9">
    <source>
        <dbReference type="ARBA" id="ARBA00022792"/>
    </source>
</evidence>
<keyword evidence="10" id="KW-0694">RNA-binding</keyword>
<evidence type="ECO:0000256" key="7">
    <source>
        <dbReference type="ARBA" id="ARBA00022692"/>
    </source>
</evidence>
<dbReference type="SUPFAM" id="SSF103506">
    <property type="entry name" value="Mitochondrial carrier"/>
    <property type="match status" value="1"/>
</dbReference>
<dbReference type="InterPro" id="IPR057327">
    <property type="entry name" value="Vts1_dom"/>
</dbReference>
<keyword evidence="9" id="KW-0496">Mitochondrion</keyword>
<dbReference type="SMART" id="SM00454">
    <property type="entry name" value="SAM"/>
    <property type="match status" value="1"/>
</dbReference>
<evidence type="ECO:0000256" key="13">
    <source>
        <dbReference type="ARBA" id="ARBA00023136"/>
    </source>
</evidence>
<keyword evidence="18" id="KW-0175">Coiled coil</keyword>
<protein>
    <recommendedName>
        <fullName evidence="15">RNA-binding protein VTS1</fullName>
    </recommendedName>
    <alternativeName>
        <fullName evidence="17">RNA-binding protein vts1</fullName>
    </alternativeName>
</protein>
<dbReference type="GO" id="GO:0005829">
    <property type="term" value="C:cytosol"/>
    <property type="evidence" value="ECO:0007669"/>
    <property type="project" value="UniProtKB-SubCell"/>
</dbReference>
<evidence type="ECO:0000256" key="18">
    <source>
        <dbReference type="SAM" id="Coils"/>
    </source>
</evidence>
<feature type="region of interest" description="Disordered" evidence="19">
    <location>
        <begin position="128"/>
        <end position="155"/>
    </location>
</feature>
<evidence type="ECO:0000256" key="14">
    <source>
        <dbReference type="ARBA" id="ARBA00024046"/>
    </source>
</evidence>
<evidence type="ECO:0000256" key="19">
    <source>
        <dbReference type="SAM" id="MobiDB-lite"/>
    </source>
</evidence>
<gene>
    <name evidence="21" type="ORF">Dda_3657</name>
</gene>
<keyword evidence="12" id="KW-1133">Transmembrane helix</keyword>
<evidence type="ECO:0000256" key="11">
    <source>
        <dbReference type="ARBA" id="ARBA00022927"/>
    </source>
</evidence>
<dbReference type="FunFam" id="1.10.150.50:FF:000033">
    <property type="entry name" value="Protein vts1, variant"/>
    <property type="match status" value="1"/>
</dbReference>
<evidence type="ECO:0000256" key="17">
    <source>
        <dbReference type="ARBA" id="ARBA00073291"/>
    </source>
</evidence>
<keyword evidence="6" id="KW-0963">Cytoplasm</keyword>
<dbReference type="EMBL" id="JAQGDS010000004">
    <property type="protein sequence ID" value="KAJ6260992.1"/>
    <property type="molecule type" value="Genomic_DNA"/>
</dbReference>
<dbReference type="CDD" id="cd09556">
    <property type="entry name" value="SAM_VTS1_fungal"/>
    <property type="match status" value="1"/>
</dbReference>
<evidence type="ECO:0000313" key="21">
    <source>
        <dbReference type="EMBL" id="KAJ6260992.1"/>
    </source>
</evidence>
<feature type="compositionally biased region" description="Polar residues" evidence="19">
    <location>
        <begin position="180"/>
        <end position="215"/>
    </location>
</feature>
<comment type="subcellular location">
    <subcellularLocation>
        <location evidence="1">Cytoplasm</location>
        <location evidence="1">P-body</location>
    </subcellularLocation>
    <subcellularLocation>
        <location evidence="3">Cytoplasm</location>
        <location evidence="3">Cytosol</location>
    </subcellularLocation>
    <subcellularLocation>
        <location evidence="2">Membrane</location>
    </subcellularLocation>
</comment>
<dbReference type="GO" id="GO:0000166">
    <property type="term" value="F:nucleotide binding"/>
    <property type="evidence" value="ECO:0007669"/>
    <property type="project" value="UniProtKB-KW"/>
</dbReference>
<dbReference type="AlphaFoldDB" id="A0AAD6NJZ8"/>
<feature type="compositionally biased region" description="Polar residues" evidence="19">
    <location>
        <begin position="271"/>
        <end position="286"/>
    </location>
</feature>
<evidence type="ECO:0000313" key="22">
    <source>
        <dbReference type="Proteomes" id="UP001221413"/>
    </source>
</evidence>
<comment type="similarity">
    <text evidence="4">Belongs to the VTS1 family.</text>
</comment>
<feature type="compositionally biased region" description="Acidic residues" evidence="19">
    <location>
        <begin position="722"/>
        <end position="731"/>
    </location>
</feature>
<dbReference type="PANTHER" id="PTHR12515">
    <property type="entry name" value="STERILE ALPHA MOTIF DOMAIN CONTAINING PROTEIN 4-RELATED"/>
    <property type="match status" value="1"/>
</dbReference>
<evidence type="ECO:0000256" key="4">
    <source>
        <dbReference type="ARBA" id="ARBA00007325"/>
    </source>
</evidence>